<accession>A0AAV5SDS6</accession>
<feature type="compositionally biased region" description="Polar residues" evidence="1">
    <location>
        <begin position="162"/>
        <end position="171"/>
    </location>
</feature>
<evidence type="ECO:0000313" key="2">
    <source>
        <dbReference type="EMBL" id="GMS80857.1"/>
    </source>
</evidence>
<keyword evidence="3" id="KW-1185">Reference proteome</keyword>
<evidence type="ECO:0000313" key="3">
    <source>
        <dbReference type="Proteomes" id="UP001432027"/>
    </source>
</evidence>
<dbReference type="EMBL" id="BTSX01000001">
    <property type="protein sequence ID" value="GMS80857.1"/>
    <property type="molecule type" value="Genomic_DNA"/>
</dbReference>
<evidence type="ECO:0000256" key="1">
    <source>
        <dbReference type="SAM" id="MobiDB-lite"/>
    </source>
</evidence>
<reference evidence="2" key="1">
    <citation type="submission" date="2023-10" db="EMBL/GenBank/DDBJ databases">
        <title>Genome assembly of Pristionchus species.</title>
        <authorList>
            <person name="Yoshida K."/>
            <person name="Sommer R.J."/>
        </authorList>
    </citation>
    <scope>NUCLEOTIDE SEQUENCE</scope>
    <source>
        <strain evidence="2">RS0144</strain>
    </source>
</reference>
<dbReference type="Proteomes" id="UP001432027">
    <property type="component" value="Unassembled WGS sequence"/>
</dbReference>
<feature type="non-terminal residue" evidence="2">
    <location>
        <position position="171"/>
    </location>
</feature>
<protein>
    <submittedName>
        <fullName evidence="2">Uncharacterized protein</fullName>
    </submittedName>
</protein>
<proteinExistence type="predicted"/>
<name>A0AAV5SDS6_9BILA</name>
<organism evidence="2 3">
    <name type="scientific">Pristionchus entomophagus</name>
    <dbReference type="NCBI Taxonomy" id="358040"/>
    <lineage>
        <taxon>Eukaryota</taxon>
        <taxon>Metazoa</taxon>
        <taxon>Ecdysozoa</taxon>
        <taxon>Nematoda</taxon>
        <taxon>Chromadorea</taxon>
        <taxon>Rhabditida</taxon>
        <taxon>Rhabditina</taxon>
        <taxon>Diplogasteromorpha</taxon>
        <taxon>Diplogasteroidea</taxon>
        <taxon>Neodiplogasteridae</taxon>
        <taxon>Pristionchus</taxon>
    </lineage>
</organism>
<comment type="caution">
    <text evidence="2">The sequence shown here is derived from an EMBL/GenBank/DDBJ whole genome shotgun (WGS) entry which is preliminary data.</text>
</comment>
<dbReference type="AlphaFoldDB" id="A0AAV5SDS6"/>
<sequence length="171" mass="19739">MAVRETRLSTVEGWKTQHIQRSLEALDIELSIFRRSEKNKEPSVRSLTYGLMESLHLALLQLTEEGSLAKYSEDASKQTHQIPIFAPFPLIEPKEEPIDIDQSIPYYNEMSSMVFIGDDTTIKEEEMPNDGEDRMDNMDDEVFNKLLNESPSNNDIVDEPNRTVNSQWMSR</sequence>
<gene>
    <name evidence="2" type="ORF">PENTCL1PPCAC_3032</name>
</gene>
<feature type="region of interest" description="Disordered" evidence="1">
    <location>
        <begin position="148"/>
        <end position="171"/>
    </location>
</feature>